<feature type="chain" id="PRO_5030568730" description="Right handed beta helix domain-containing protein" evidence="1">
    <location>
        <begin position="17"/>
        <end position="446"/>
    </location>
</feature>
<dbReference type="SUPFAM" id="SSF51126">
    <property type="entry name" value="Pectin lyase-like"/>
    <property type="match status" value="1"/>
</dbReference>
<feature type="domain" description="Right handed beta helix" evidence="2">
    <location>
        <begin position="113"/>
        <end position="294"/>
    </location>
</feature>
<protein>
    <recommendedName>
        <fullName evidence="2">Right handed beta helix domain-containing protein</fullName>
    </recommendedName>
</protein>
<dbReference type="InterPro" id="IPR011050">
    <property type="entry name" value="Pectin_lyase_fold/virulence"/>
</dbReference>
<evidence type="ECO:0000313" key="4">
    <source>
        <dbReference type="Proteomes" id="UP000525652"/>
    </source>
</evidence>
<sequence>MFKYILSLCFCFTCCAADFYMALDGTGSQDGSDWSNAFESEEIETVLNQIMQPGDTLFLGGPTEEGGDDYGDLRFSITSSGTESKRKSLIGVDRGYGFPLLKGTQKVRSYVTIQFKGDSSFWTVQNIRIERRDIGLNALEGRHQGLVFDNVIIRHVREAAFRFQDCDNLMIRNCRAERYSNVGFQFTHSCDGVTLEGAVADCSGTSTEPAPEIWKHTSDPVGFDFHRKGSSEPENTRILLRNCVSINNRESNGDSYEQGDGFKFERNNRDIVLVACVANWNRDAGFDLKGTNQKLEGCVAVSNSRYGFKVWYDGILENCVAVGNRSRQLTLPSQKGEHTIVANYCTFHAEEKSDVGVGTEAEGTTGILNHCILSFSGESGRFTMGPGTVTLNESVTLANAGNPEDPPRYLNPVLPWTGLGAHFDNRTYGRNKGYSSERVEQIFANP</sequence>
<keyword evidence="4" id="KW-1185">Reference proteome</keyword>
<reference evidence="3 4" key="1">
    <citation type="submission" date="2020-07" db="EMBL/GenBank/DDBJ databases">
        <authorList>
            <person name="Feng X."/>
        </authorList>
    </citation>
    <scope>NUCLEOTIDE SEQUENCE [LARGE SCALE GENOMIC DNA]</scope>
    <source>
        <strain evidence="3 4">JCM14086</strain>
    </source>
</reference>
<dbReference type="AlphaFoldDB" id="A0A7X1B0R9"/>
<dbReference type="Pfam" id="PF13229">
    <property type="entry name" value="Beta_helix"/>
    <property type="match status" value="1"/>
</dbReference>
<evidence type="ECO:0000256" key="1">
    <source>
        <dbReference type="SAM" id="SignalP"/>
    </source>
</evidence>
<keyword evidence="1" id="KW-0732">Signal</keyword>
<proteinExistence type="predicted"/>
<dbReference type="Proteomes" id="UP000525652">
    <property type="component" value="Unassembled WGS sequence"/>
</dbReference>
<organism evidence="3 4">
    <name type="scientific">Puniceicoccus vermicola</name>
    <dbReference type="NCBI Taxonomy" id="388746"/>
    <lineage>
        <taxon>Bacteria</taxon>
        <taxon>Pseudomonadati</taxon>
        <taxon>Verrucomicrobiota</taxon>
        <taxon>Opitutia</taxon>
        <taxon>Puniceicoccales</taxon>
        <taxon>Puniceicoccaceae</taxon>
        <taxon>Puniceicoccus</taxon>
    </lineage>
</organism>
<comment type="caution">
    <text evidence="3">The sequence shown here is derived from an EMBL/GenBank/DDBJ whole genome shotgun (WGS) entry which is preliminary data.</text>
</comment>
<dbReference type="InterPro" id="IPR012334">
    <property type="entry name" value="Pectin_lyas_fold"/>
</dbReference>
<dbReference type="InterPro" id="IPR039448">
    <property type="entry name" value="Beta_helix"/>
</dbReference>
<gene>
    <name evidence="3" type="ORF">H5P30_11555</name>
</gene>
<evidence type="ECO:0000313" key="3">
    <source>
        <dbReference type="EMBL" id="MBC2602413.1"/>
    </source>
</evidence>
<dbReference type="EMBL" id="JACHVA010000089">
    <property type="protein sequence ID" value="MBC2602413.1"/>
    <property type="molecule type" value="Genomic_DNA"/>
</dbReference>
<name>A0A7X1B0R9_9BACT</name>
<dbReference type="Gene3D" id="2.160.20.10">
    <property type="entry name" value="Single-stranded right-handed beta-helix, Pectin lyase-like"/>
    <property type="match status" value="1"/>
</dbReference>
<feature type="signal peptide" evidence="1">
    <location>
        <begin position="1"/>
        <end position="16"/>
    </location>
</feature>
<accession>A0A7X1B0R9</accession>
<dbReference type="RefSeq" id="WP_185693098.1">
    <property type="nucleotide sequence ID" value="NZ_JACHVA010000089.1"/>
</dbReference>
<evidence type="ECO:0000259" key="2">
    <source>
        <dbReference type="Pfam" id="PF13229"/>
    </source>
</evidence>